<feature type="compositionally biased region" description="Polar residues" evidence="1">
    <location>
        <begin position="52"/>
        <end position="64"/>
    </location>
</feature>
<evidence type="ECO:0000313" key="2">
    <source>
        <dbReference type="EnsemblMetazoa" id="OVOC12200.1"/>
    </source>
</evidence>
<dbReference type="AlphaFoldDB" id="A0A8R1TLQ4"/>
<feature type="region of interest" description="Disordered" evidence="1">
    <location>
        <begin position="1"/>
        <end position="22"/>
    </location>
</feature>
<accession>A0A8R1TLQ4</accession>
<name>A0A8R1TLQ4_ONCVO</name>
<feature type="region of interest" description="Disordered" evidence="1">
    <location>
        <begin position="44"/>
        <end position="64"/>
    </location>
</feature>
<protein>
    <submittedName>
        <fullName evidence="2">Uncharacterized protein</fullName>
    </submittedName>
</protein>
<dbReference type="Proteomes" id="UP000024404">
    <property type="component" value="Unassembled WGS sequence"/>
</dbReference>
<reference evidence="3" key="1">
    <citation type="submission" date="2013-10" db="EMBL/GenBank/DDBJ databases">
        <title>Genome sequencing of Onchocerca volvulus.</title>
        <authorList>
            <person name="Cotton J."/>
            <person name="Tsai J."/>
            <person name="Stanley E."/>
            <person name="Tracey A."/>
            <person name="Holroyd N."/>
            <person name="Lustigman S."/>
            <person name="Berriman M."/>
        </authorList>
    </citation>
    <scope>NUCLEOTIDE SEQUENCE</scope>
</reference>
<dbReference type="EMBL" id="CMVM020000403">
    <property type="status" value="NOT_ANNOTATED_CDS"/>
    <property type="molecule type" value="Genomic_DNA"/>
</dbReference>
<keyword evidence="3" id="KW-1185">Reference proteome</keyword>
<proteinExistence type="predicted"/>
<evidence type="ECO:0000256" key="1">
    <source>
        <dbReference type="SAM" id="MobiDB-lite"/>
    </source>
</evidence>
<evidence type="ECO:0000313" key="3">
    <source>
        <dbReference type="Proteomes" id="UP000024404"/>
    </source>
</evidence>
<sequence length="64" mass="7697">MPEEASVSQNEQQREQIMRKNVRRNTMQFEMYIKAMDTNLYQRNGVRENGSENRSNIKLYNDPN</sequence>
<reference evidence="2" key="2">
    <citation type="submission" date="2022-06" db="UniProtKB">
        <authorList>
            <consortium name="EnsemblMetazoa"/>
        </authorList>
    </citation>
    <scope>IDENTIFICATION</scope>
</reference>
<feature type="compositionally biased region" description="Polar residues" evidence="1">
    <location>
        <begin position="1"/>
        <end position="11"/>
    </location>
</feature>
<organism evidence="2 3">
    <name type="scientific">Onchocerca volvulus</name>
    <dbReference type="NCBI Taxonomy" id="6282"/>
    <lineage>
        <taxon>Eukaryota</taxon>
        <taxon>Metazoa</taxon>
        <taxon>Ecdysozoa</taxon>
        <taxon>Nematoda</taxon>
        <taxon>Chromadorea</taxon>
        <taxon>Rhabditida</taxon>
        <taxon>Spirurina</taxon>
        <taxon>Spiruromorpha</taxon>
        <taxon>Filarioidea</taxon>
        <taxon>Onchocercidae</taxon>
        <taxon>Onchocerca</taxon>
    </lineage>
</organism>
<dbReference type="EnsemblMetazoa" id="OVOC12200.1">
    <property type="protein sequence ID" value="OVOC12200.1"/>
    <property type="gene ID" value="WBGene00249009"/>
</dbReference>